<sequence>MLENSLKAERLEQSRRFLVRPHYFQPYPYGIKFIDILREDTR</sequence>
<protein>
    <submittedName>
        <fullName evidence="1">Uncharacterized protein</fullName>
    </submittedName>
</protein>
<dbReference type="EMBL" id="GU474851">
    <property type="protein sequence ID" value="ADI16979.1"/>
    <property type="molecule type" value="Genomic_DNA"/>
</dbReference>
<reference evidence="1" key="1">
    <citation type="journal article" date="2011" name="Environ. Microbiol.">
        <title>Time-series analyses of Monterey Bay coastal microbial picoplankton using a 'genome proxy' microarray.</title>
        <authorList>
            <person name="Rich V.I."/>
            <person name="Pham V.D."/>
            <person name="Eppley J."/>
            <person name="Shi Y."/>
            <person name="DeLong E.F."/>
        </authorList>
    </citation>
    <scope>NUCLEOTIDE SEQUENCE</scope>
</reference>
<name>E0XRD8_9SPHI</name>
<dbReference type="AlphaFoldDB" id="E0XRD8"/>
<accession>E0XRD8</accession>
<organism evidence="1">
    <name type="scientific">uncultured Sphingobacteriales bacterium HF0010_19H17</name>
    <dbReference type="NCBI Taxonomy" id="710990"/>
    <lineage>
        <taxon>Bacteria</taxon>
        <taxon>Pseudomonadati</taxon>
        <taxon>Bacteroidota</taxon>
        <taxon>Sphingobacteriia</taxon>
        <taxon>Sphingobacteriales</taxon>
        <taxon>environmental samples</taxon>
    </lineage>
</organism>
<evidence type="ECO:0000313" key="1">
    <source>
        <dbReference type="EMBL" id="ADI16979.1"/>
    </source>
</evidence>
<proteinExistence type="predicted"/>